<feature type="transmembrane region" description="Helical" evidence="5">
    <location>
        <begin position="177"/>
        <end position="195"/>
    </location>
</feature>
<feature type="transmembrane region" description="Helical" evidence="5">
    <location>
        <begin position="315"/>
        <end position="333"/>
    </location>
</feature>
<accession>A0A517SMY3</accession>
<evidence type="ECO:0000313" key="8">
    <source>
        <dbReference type="Proteomes" id="UP000315700"/>
    </source>
</evidence>
<feature type="transmembrane region" description="Helical" evidence="5">
    <location>
        <begin position="155"/>
        <end position="171"/>
    </location>
</feature>
<keyword evidence="2 5" id="KW-0812">Transmembrane</keyword>
<dbReference type="KEGG" id="ccos:Pan44_55490"/>
<dbReference type="InterPro" id="IPR011701">
    <property type="entry name" value="MFS"/>
</dbReference>
<dbReference type="InterPro" id="IPR036259">
    <property type="entry name" value="MFS_trans_sf"/>
</dbReference>
<dbReference type="FunCoup" id="A0A517SMY3">
    <property type="interactions" value="268"/>
</dbReference>
<feature type="transmembrane region" description="Helical" evidence="5">
    <location>
        <begin position="86"/>
        <end position="110"/>
    </location>
</feature>
<reference evidence="7 8" key="1">
    <citation type="submission" date="2019-02" db="EMBL/GenBank/DDBJ databases">
        <title>Deep-cultivation of Planctomycetes and their phenomic and genomic characterization uncovers novel biology.</title>
        <authorList>
            <person name="Wiegand S."/>
            <person name="Jogler M."/>
            <person name="Boedeker C."/>
            <person name="Pinto D."/>
            <person name="Vollmers J."/>
            <person name="Rivas-Marin E."/>
            <person name="Kohn T."/>
            <person name="Peeters S.H."/>
            <person name="Heuer A."/>
            <person name="Rast P."/>
            <person name="Oberbeckmann S."/>
            <person name="Bunk B."/>
            <person name="Jeske O."/>
            <person name="Meyerdierks A."/>
            <person name="Storesund J.E."/>
            <person name="Kallscheuer N."/>
            <person name="Luecker S."/>
            <person name="Lage O.M."/>
            <person name="Pohl T."/>
            <person name="Merkel B.J."/>
            <person name="Hornburger P."/>
            <person name="Mueller R.-W."/>
            <person name="Bruemmer F."/>
            <person name="Labrenz M."/>
            <person name="Spormann A.M."/>
            <person name="Op den Camp H."/>
            <person name="Overmann J."/>
            <person name="Amann R."/>
            <person name="Jetten M.S.M."/>
            <person name="Mascher T."/>
            <person name="Medema M.H."/>
            <person name="Devos D.P."/>
            <person name="Kaster A.-K."/>
            <person name="Ovreas L."/>
            <person name="Rohde M."/>
            <person name="Galperin M.Y."/>
            <person name="Jogler C."/>
        </authorList>
    </citation>
    <scope>NUCLEOTIDE SEQUENCE [LARGE SCALE GENOMIC DNA]</scope>
    <source>
        <strain evidence="7 8">Pan44</strain>
    </source>
</reference>
<evidence type="ECO:0000256" key="4">
    <source>
        <dbReference type="ARBA" id="ARBA00023136"/>
    </source>
</evidence>
<protein>
    <submittedName>
        <fullName evidence="7">Putative sulfoacetate transporter SauU</fullName>
    </submittedName>
</protein>
<dbReference type="GO" id="GO:0016020">
    <property type="term" value="C:membrane"/>
    <property type="evidence" value="ECO:0007669"/>
    <property type="project" value="UniProtKB-SubCell"/>
</dbReference>
<feature type="transmembrane region" description="Helical" evidence="5">
    <location>
        <begin position="57"/>
        <end position="79"/>
    </location>
</feature>
<comment type="subcellular location">
    <subcellularLocation>
        <location evidence="1">Membrane</location>
        <topology evidence="1">Multi-pass membrane protein</topology>
    </subcellularLocation>
</comment>
<evidence type="ECO:0000256" key="3">
    <source>
        <dbReference type="ARBA" id="ARBA00022989"/>
    </source>
</evidence>
<proteinExistence type="predicted"/>
<keyword evidence="4 5" id="KW-0472">Membrane</keyword>
<evidence type="ECO:0000313" key="7">
    <source>
        <dbReference type="EMBL" id="QDT57480.1"/>
    </source>
</evidence>
<dbReference type="CDD" id="cd17319">
    <property type="entry name" value="MFS_ExuT_GudP_like"/>
    <property type="match status" value="1"/>
</dbReference>
<dbReference type="PANTHER" id="PTHR11662:SF399">
    <property type="entry name" value="FI19708P1-RELATED"/>
    <property type="match status" value="1"/>
</dbReference>
<organism evidence="7 8">
    <name type="scientific">Caulifigura coniformis</name>
    <dbReference type="NCBI Taxonomy" id="2527983"/>
    <lineage>
        <taxon>Bacteria</taxon>
        <taxon>Pseudomonadati</taxon>
        <taxon>Planctomycetota</taxon>
        <taxon>Planctomycetia</taxon>
        <taxon>Planctomycetales</taxon>
        <taxon>Planctomycetaceae</taxon>
        <taxon>Caulifigura</taxon>
    </lineage>
</organism>
<dbReference type="SUPFAM" id="SSF103473">
    <property type="entry name" value="MFS general substrate transporter"/>
    <property type="match status" value="1"/>
</dbReference>
<dbReference type="RefSeq" id="WP_197453705.1">
    <property type="nucleotide sequence ID" value="NZ_CP036271.1"/>
</dbReference>
<evidence type="ECO:0000259" key="6">
    <source>
        <dbReference type="PROSITE" id="PS50850"/>
    </source>
</evidence>
<feature type="transmembrane region" description="Helical" evidence="5">
    <location>
        <begin position="274"/>
        <end position="294"/>
    </location>
</feature>
<dbReference type="PANTHER" id="PTHR11662">
    <property type="entry name" value="SOLUTE CARRIER FAMILY 17"/>
    <property type="match status" value="1"/>
</dbReference>
<feature type="domain" description="Major facilitator superfamily (MFS) profile" evidence="6">
    <location>
        <begin position="21"/>
        <end position="426"/>
    </location>
</feature>
<sequence length="431" mass="46528">MSNELTVEQRMATPLPKRAWLVVGTFSLSLLLYVDRVCISAAEGPLSGELDLSREQMGWVMSAFALGYALFQAPSGWLADRYGPRLVLTLVVVFWSIFTGLTAAATGLISLLVVRFLFGAGEAGAFPGIARAVYAWIPMRERGLVQGINFSGGRLGAAFALPLMGLLIDALGWRGSFVLLMVIGFVWAIAWFAWFRNDPADHPGITTEELALIASDRQRAGRSDDAGATSLLPFSRSANLYLLSAQYFCSNFTFFFCLTWLFPHLKQTYQLTSTHAGFLAAAPFVAGAIGNWFAGWLVDSIYRRGKWEGSRRWPAIIGFVLAAVGVAGCAAAGSAISAVAWLSVAVFGADMTLAPSWSVCIDVGRRRAGLMSGVMNMTGNLGSFLTGIAFPYLQLWTGSDRTFFYVAAALNLLAVAAWMGIDPRKSVEANS</sequence>
<dbReference type="GO" id="GO:0022857">
    <property type="term" value="F:transmembrane transporter activity"/>
    <property type="evidence" value="ECO:0007669"/>
    <property type="project" value="InterPro"/>
</dbReference>
<keyword evidence="8" id="KW-1185">Reference proteome</keyword>
<dbReference type="Gene3D" id="1.20.1250.20">
    <property type="entry name" value="MFS general substrate transporter like domains"/>
    <property type="match status" value="2"/>
</dbReference>
<dbReference type="InParanoid" id="A0A517SMY3"/>
<dbReference type="InterPro" id="IPR050382">
    <property type="entry name" value="MFS_Na/Anion_cotransporter"/>
</dbReference>
<feature type="transmembrane region" description="Helical" evidence="5">
    <location>
        <begin position="373"/>
        <end position="396"/>
    </location>
</feature>
<feature type="transmembrane region" description="Helical" evidence="5">
    <location>
        <begin position="240"/>
        <end position="262"/>
    </location>
</feature>
<dbReference type="EMBL" id="CP036271">
    <property type="protein sequence ID" value="QDT57480.1"/>
    <property type="molecule type" value="Genomic_DNA"/>
</dbReference>
<feature type="transmembrane region" description="Helical" evidence="5">
    <location>
        <begin position="116"/>
        <end position="134"/>
    </location>
</feature>
<dbReference type="Pfam" id="PF07690">
    <property type="entry name" value="MFS_1"/>
    <property type="match status" value="1"/>
</dbReference>
<evidence type="ECO:0000256" key="2">
    <source>
        <dbReference type="ARBA" id="ARBA00022692"/>
    </source>
</evidence>
<evidence type="ECO:0000256" key="1">
    <source>
        <dbReference type="ARBA" id="ARBA00004141"/>
    </source>
</evidence>
<dbReference type="Proteomes" id="UP000315700">
    <property type="component" value="Chromosome"/>
</dbReference>
<name>A0A517SMY3_9PLAN</name>
<keyword evidence="3 5" id="KW-1133">Transmembrane helix</keyword>
<dbReference type="InterPro" id="IPR020846">
    <property type="entry name" value="MFS_dom"/>
</dbReference>
<dbReference type="PROSITE" id="PS50850">
    <property type="entry name" value="MFS"/>
    <property type="match status" value="1"/>
</dbReference>
<evidence type="ECO:0000256" key="5">
    <source>
        <dbReference type="SAM" id="Phobius"/>
    </source>
</evidence>
<feature type="transmembrane region" description="Helical" evidence="5">
    <location>
        <begin position="402"/>
        <end position="421"/>
    </location>
</feature>
<gene>
    <name evidence="7" type="primary">sauU_3</name>
    <name evidence="7" type="ORF">Pan44_55490</name>
</gene>
<dbReference type="AlphaFoldDB" id="A0A517SMY3"/>